<comment type="pathway">
    <text evidence="3 9">Carbohydrate metabolism; pentose and glucuronate interconversion.</text>
</comment>
<dbReference type="PANTHER" id="PTHR30387">
    <property type="entry name" value="MANNONATE DEHYDRATASE"/>
    <property type="match status" value="1"/>
</dbReference>
<dbReference type="RefSeq" id="WP_113890575.1">
    <property type="nucleotide sequence ID" value="NZ_QNRK01000020.1"/>
</dbReference>
<evidence type="ECO:0000256" key="10">
    <source>
        <dbReference type="SAM" id="MobiDB-lite"/>
    </source>
</evidence>
<evidence type="ECO:0000256" key="1">
    <source>
        <dbReference type="ARBA" id="ARBA00001794"/>
    </source>
</evidence>
<dbReference type="GO" id="GO:0042840">
    <property type="term" value="P:D-glucuronate catabolic process"/>
    <property type="evidence" value="ECO:0007669"/>
    <property type="project" value="TreeGrafter"/>
</dbReference>
<dbReference type="Proteomes" id="UP000253529">
    <property type="component" value="Unassembled WGS sequence"/>
</dbReference>
<dbReference type="NCBIfam" id="TIGR00695">
    <property type="entry name" value="uxuA"/>
    <property type="match status" value="1"/>
</dbReference>
<dbReference type="EMBL" id="QNRK01000020">
    <property type="protein sequence ID" value="RBP09821.1"/>
    <property type="molecule type" value="Genomic_DNA"/>
</dbReference>
<evidence type="ECO:0000256" key="7">
    <source>
        <dbReference type="ARBA" id="ARBA00023211"/>
    </source>
</evidence>
<name>A0A366F597_9HYPH</name>
<evidence type="ECO:0000256" key="8">
    <source>
        <dbReference type="ARBA" id="ARBA00023239"/>
    </source>
</evidence>
<dbReference type="GO" id="GO:0008198">
    <property type="term" value="F:ferrous iron binding"/>
    <property type="evidence" value="ECO:0007669"/>
    <property type="project" value="TreeGrafter"/>
</dbReference>
<reference evidence="11 12" key="1">
    <citation type="submission" date="2018-06" db="EMBL/GenBank/DDBJ databases">
        <title>Genomic Encyclopedia of Type Strains, Phase IV (KMG-IV): sequencing the most valuable type-strain genomes for metagenomic binning, comparative biology and taxonomic classification.</title>
        <authorList>
            <person name="Goeker M."/>
        </authorList>
    </citation>
    <scope>NUCLEOTIDE SEQUENCE [LARGE SCALE GENOMIC DNA]</scope>
    <source>
        <strain evidence="11 12">DSM 24875</strain>
    </source>
</reference>
<dbReference type="InterPro" id="IPR004628">
    <property type="entry name" value="Man_deHydtase"/>
</dbReference>
<proteinExistence type="inferred from homology"/>
<dbReference type="AlphaFoldDB" id="A0A366F597"/>
<keyword evidence="6 9" id="KW-0408">Iron</keyword>
<organism evidence="11 12">
    <name type="scientific">Roseiarcus fermentans</name>
    <dbReference type="NCBI Taxonomy" id="1473586"/>
    <lineage>
        <taxon>Bacteria</taxon>
        <taxon>Pseudomonadati</taxon>
        <taxon>Pseudomonadota</taxon>
        <taxon>Alphaproteobacteria</taxon>
        <taxon>Hyphomicrobiales</taxon>
        <taxon>Roseiarcaceae</taxon>
        <taxon>Roseiarcus</taxon>
    </lineage>
</organism>
<evidence type="ECO:0000256" key="5">
    <source>
        <dbReference type="ARBA" id="ARBA00012927"/>
    </source>
</evidence>
<gene>
    <name evidence="9" type="primary">uxuA</name>
    <name evidence="11" type="ORF">DFR50_12021</name>
</gene>
<comment type="catalytic activity">
    <reaction evidence="1 9">
        <text>D-mannonate = 2-dehydro-3-deoxy-D-gluconate + H2O</text>
        <dbReference type="Rhea" id="RHEA:20097"/>
        <dbReference type="ChEBI" id="CHEBI:15377"/>
        <dbReference type="ChEBI" id="CHEBI:17767"/>
        <dbReference type="ChEBI" id="CHEBI:57990"/>
        <dbReference type="EC" id="4.2.1.8"/>
    </reaction>
</comment>
<evidence type="ECO:0000256" key="4">
    <source>
        <dbReference type="ARBA" id="ARBA00007389"/>
    </source>
</evidence>
<feature type="region of interest" description="Disordered" evidence="10">
    <location>
        <begin position="338"/>
        <end position="359"/>
    </location>
</feature>
<keyword evidence="8 9" id="KW-0456">Lyase</keyword>
<dbReference type="UniPathway" id="UPA00246"/>
<dbReference type="SUPFAM" id="SSF51658">
    <property type="entry name" value="Xylose isomerase-like"/>
    <property type="match status" value="1"/>
</dbReference>
<dbReference type="HAMAP" id="MF_00106">
    <property type="entry name" value="UxuA"/>
    <property type="match status" value="1"/>
</dbReference>
<dbReference type="PANTHER" id="PTHR30387:SF2">
    <property type="entry name" value="MANNONATE DEHYDRATASE"/>
    <property type="match status" value="1"/>
</dbReference>
<evidence type="ECO:0000313" key="12">
    <source>
        <dbReference type="Proteomes" id="UP000253529"/>
    </source>
</evidence>
<comment type="function">
    <text evidence="2 9">Catalyzes the dehydration of D-mannonate.</text>
</comment>
<evidence type="ECO:0000313" key="11">
    <source>
        <dbReference type="EMBL" id="RBP09821.1"/>
    </source>
</evidence>
<protein>
    <recommendedName>
        <fullName evidence="5 9">Mannonate dehydratase</fullName>
        <ecNumber evidence="5 9">4.2.1.8</ecNumber>
    </recommendedName>
    <alternativeName>
        <fullName evidence="9">D-mannonate hydro-lyase</fullName>
    </alternativeName>
</protein>
<dbReference type="GO" id="GO:0008927">
    <property type="term" value="F:mannonate dehydratase activity"/>
    <property type="evidence" value="ECO:0007669"/>
    <property type="project" value="UniProtKB-UniRule"/>
</dbReference>
<keyword evidence="7 9" id="KW-0464">Manganese</keyword>
<accession>A0A366F597</accession>
<evidence type="ECO:0000256" key="9">
    <source>
        <dbReference type="HAMAP-Rule" id="MF_00106"/>
    </source>
</evidence>
<keyword evidence="12" id="KW-1185">Reference proteome</keyword>
<comment type="similarity">
    <text evidence="4 9">Belongs to the mannonate dehydratase family.</text>
</comment>
<dbReference type="NCBIfam" id="NF003027">
    <property type="entry name" value="PRK03906.1"/>
    <property type="match status" value="1"/>
</dbReference>
<dbReference type="InterPro" id="IPR036237">
    <property type="entry name" value="Xyl_isomerase-like_sf"/>
</dbReference>
<dbReference type="EC" id="4.2.1.8" evidence="5 9"/>
<dbReference type="OrthoDB" id="9780250at2"/>
<dbReference type="GO" id="GO:0030145">
    <property type="term" value="F:manganese ion binding"/>
    <property type="evidence" value="ECO:0007669"/>
    <property type="project" value="TreeGrafter"/>
</dbReference>
<dbReference type="Pfam" id="PF03786">
    <property type="entry name" value="UxuA"/>
    <property type="match status" value="1"/>
</dbReference>
<evidence type="ECO:0000256" key="6">
    <source>
        <dbReference type="ARBA" id="ARBA00023004"/>
    </source>
</evidence>
<evidence type="ECO:0000256" key="3">
    <source>
        <dbReference type="ARBA" id="ARBA00004892"/>
    </source>
</evidence>
<sequence length="408" mass="45135">MLETWRWFGPDDPVSLDKVAQAGAAGVVTALHHRNRGEVWPVDDILARRAEIERAGLAWTVVESIGVGEAIKTRTGDFREKIDNYQQSIRNAARAGVKVFCYNFMAITDWTRTSLDWRLANGGTALRFDAVDFAAYDLFILEREGADADYRADRIEAAKARFEAMTPEARQALERTLIDWLPARDFTYDRARFREALARYRAVGVEEMRANLIAFVREIAATAEEEGARLAIHPDDPAFPIFGLPRVLSTAEDVRKLFAAVPSEACGLTLCAGSFGSNPVNDLLAMAREFGPRIHFVHLRNVRREPDGSFHEADHLGGDTDMVALVAELMAEEARRRGEGRADAEIPMRPDHGHCLGDDRLGRSNPGYSYIGRLKGLAELRGVMRTVEAFRGGLGSRPAAGSPSQAPV</sequence>
<comment type="caution">
    <text evidence="11">The sequence shown here is derived from an EMBL/GenBank/DDBJ whole genome shotgun (WGS) entry which is preliminary data.</text>
</comment>
<dbReference type="PIRSF" id="PIRSF016049">
    <property type="entry name" value="Man_dehyd"/>
    <property type="match status" value="1"/>
</dbReference>
<comment type="cofactor">
    <cofactor evidence="9">
        <name>Fe(2+)</name>
        <dbReference type="ChEBI" id="CHEBI:29033"/>
    </cofactor>
    <cofactor evidence="9">
        <name>Mn(2+)</name>
        <dbReference type="ChEBI" id="CHEBI:29035"/>
    </cofactor>
</comment>
<evidence type="ECO:0000256" key="2">
    <source>
        <dbReference type="ARBA" id="ARBA00002713"/>
    </source>
</evidence>
<dbReference type="Gene3D" id="3.20.20.150">
    <property type="entry name" value="Divalent-metal-dependent TIM barrel enzymes"/>
    <property type="match status" value="1"/>
</dbReference>